<feature type="region of interest" description="Disordered" evidence="1">
    <location>
        <begin position="124"/>
        <end position="144"/>
    </location>
</feature>
<accession>A0A9P4TVX5</accession>
<evidence type="ECO:0000256" key="1">
    <source>
        <dbReference type="SAM" id="MobiDB-lite"/>
    </source>
</evidence>
<feature type="region of interest" description="Disordered" evidence="1">
    <location>
        <begin position="1"/>
        <end position="32"/>
    </location>
</feature>
<feature type="compositionally biased region" description="Basic residues" evidence="1">
    <location>
        <begin position="1"/>
        <end position="13"/>
    </location>
</feature>
<dbReference type="PROSITE" id="PS50802">
    <property type="entry name" value="OTU"/>
    <property type="match status" value="1"/>
</dbReference>
<reference evidence="3" key="1">
    <citation type="journal article" date="2020" name="Stud. Mycol.">
        <title>101 Dothideomycetes genomes: a test case for predicting lifestyles and emergence of pathogens.</title>
        <authorList>
            <person name="Haridas S."/>
            <person name="Albert R."/>
            <person name="Binder M."/>
            <person name="Bloem J."/>
            <person name="Labutti K."/>
            <person name="Salamov A."/>
            <person name="Andreopoulos B."/>
            <person name="Baker S."/>
            <person name="Barry K."/>
            <person name="Bills G."/>
            <person name="Bluhm B."/>
            <person name="Cannon C."/>
            <person name="Castanera R."/>
            <person name="Culley D."/>
            <person name="Daum C."/>
            <person name="Ezra D."/>
            <person name="Gonzalez J."/>
            <person name="Henrissat B."/>
            <person name="Kuo A."/>
            <person name="Liang C."/>
            <person name="Lipzen A."/>
            <person name="Lutzoni F."/>
            <person name="Magnuson J."/>
            <person name="Mondo S."/>
            <person name="Nolan M."/>
            <person name="Ohm R."/>
            <person name="Pangilinan J."/>
            <person name="Park H.-J."/>
            <person name="Ramirez L."/>
            <person name="Alfaro M."/>
            <person name="Sun H."/>
            <person name="Tritt A."/>
            <person name="Yoshinaga Y."/>
            <person name="Zwiers L.-H."/>
            <person name="Turgeon B."/>
            <person name="Goodwin S."/>
            <person name="Spatafora J."/>
            <person name="Crous P."/>
            <person name="Grigoriev I."/>
        </authorList>
    </citation>
    <scope>NUCLEOTIDE SEQUENCE</scope>
    <source>
        <strain evidence="3">CBS 130266</strain>
    </source>
</reference>
<dbReference type="Gene3D" id="3.90.70.80">
    <property type="match status" value="1"/>
</dbReference>
<dbReference type="InterPro" id="IPR003323">
    <property type="entry name" value="OTU_dom"/>
</dbReference>
<dbReference type="AlphaFoldDB" id="A0A9P4TVX5"/>
<protein>
    <recommendedName>
        <fullName evidence="2">OTU domain-containing protein</fullName>
    </recommendedName>
</protein>
<evidence type="ECO:0000313" key="3">
    <source>
        <dbReference type="EMBL" id="KAF2427240.1"/>
    </source>
</evidence>
<feature type="compositionally biased region" description="Basic and acidic residues" evidence="1">
    <location>
        <begin position="696"/>
        <end position="726"/>
    </location>
</feature>
<dbReference type="Proteomes" id="UP000800235">
    <property type="component" value="Unassembled WGS sequence"/>
</dbReference>
<feature type="compositionally biased region" description="Polar residues" evidence="1">
    <location>
        <begin position="563"/>
        <end position="575"/>
    </location>
</feature>
<keyword evidence="4" id="KW-1185">Reference proteome</keyword>
<proteinExistence type="predicted"/>
<name>A0A9P4TVX5_9PEZI</name>
<dbReference type="OrthoDB" id="3936142at2759"/>
<evidence type="ECO:0000313" key="4">
    <source>
        <dbReference type="Proteomes" id="UP000800235"/>
    </source>
</evidence>
<feature type="domain" description="OTU" evidence="2">
    <location>
        <begin position="263"/>
        <end position="413"/>
    </location>
</feature>
<feature type="region of interest" description="Disordered" evidence="1">
    <location>
        <begin position="682"/>
        <end position="742"/>
    </location>
</feature>
<organism evidence="3 4">
    <name type="scientific">Tothia fuscella</name>
    <dbReference type="NCBI Taxonomy" id="1048955"/>
    <lineage>
        <taxon>Eukaryota</taxon>
        <taxon>Fungi</taxon>
        <taxon>Dikarya</taxon>
        <taxon>Ascomycota</taxon>
        <taxon>Pezizomycotina</taxon>
        <taxon>Dothideomycetes</taxon>
        <taxon>Pleosporomycetidae</taxon>
        <taxon>Venturiales</taxon>
        <taxon>Cylindrosympodiaceae</taxon>
        <taxon>Tothia</taxon>
    </lineage>
</organism>
<sequence>MAPKRKGKGKKTEKKAQPTNTAPPVGSLSPAPTTFEALGEQYTLAKNTAKDIKAVCSTLRYVNEKGDVPFYRKDALPLLTTRLTDHYGSEEVYAQELANATNLGLSVEGTGFELRRRRYFHEREHGAANDGNQDENEIANAGDPSRGIGDAQVLLFLRERGLNIDGTDCDRRFRLLRHELEYMKAHCPGGKYWESLFFRAETTEEAITDVTRQRAETRKEEAKQTKLDRAKDRQTYAELPHRKQLDIPYRQSFQNEVRGTGHFAQQNVRGDGNCLFRAFAVLWYGKESYHETIREDVQRFWRAVMEGDENTPPVDLRRQFYMDLLIDSTEPGAVPGDPVNSDLATQIANPGYWASQHMFPDVYDITVIVHVPRLRAGIVDRWVHVARGASTNRPQRQFHFAHYGNHFTALRMMTETGGKRSTREFVPPSLTDYRFELHRVENSDIGAFNTQLGSRAENPDDLLYLEEHERVDLDRGEPYWRAEYPFVDEGEDGNGPGNPPDNDGNGKNPDGEGEERDHHNSPDGKGEEGDYHNGPDEDGANENQTRKRKTLREDGPPRKRQALNPTDNQGGNHNNPGEDGANMNQNNKRKPSKEDGPPPKRRTFNLANHELEDPFNPPRLQGPTNHDIGFMNQIYRRKVAEVAYIEGQLERGIFHTPVTAPYGRNILKKTRNFIRYQNEDEIPKHVTPPNPFELPDPERTIDRRNLFSRESHDNRAIRNEERRASLDDGSYTPPPQRPQADFTQPPLIKEARRRVRTLNQLSPTTEARYRRSWRRVYGVPNYINGIPISSSTARTGRPIPGYISRREYLQDQVKKRFAIQVDSSVSSSDYSLSPT</sequence>
<comment type="caution">
    <text evidence="3">The sequence shown here is derived from an EMBL/GenBank/DDBJ whole genome shotgun (WGS) entry which is preliminary data.</text>
</comment>
<dbReference type="EMBL" id="MU007061">
    <property type="protein sequence ID" value="KAF2427240.1"/>
    <property type="molecule type" value="Genomic_DNA"/>
</dbReference>
<evidence type="ECO:0000259" key="2">
    <source>
        <dbReference type="PROSITE" id="PS50802"/>
    </source>
</evidence>
<feature type="compositionally biased region" description="Basic and acidic residues" evidence="1">
    <location>
        <begin position="515"/>
        <end position="535"/>
    </location>
</feature>
<gene>
    <name evidence="3" type="ORF">EJ08DRAFT_721264</name>
</gene>
<dbReference type="CDD" id="cd22744">
    <property type="entry name" value="OTU"/>
    <property type="match status" value="1"/>
</dbReference>
<feature type="region of interest" description="Disordered" evidence="1">
    <location>
        <begin position="486"/>
        <end position="604"/>
    </location>
</feature>